<sequence length="93" mass="10634">MSYVDLSLAEVTDLLDEACFQLRTSRERRSERAETLASAEDDVDFIRDLVRYLQDQLATHMDHGNAPMPPRVRFLLLGNGSPNDPYDLTDYAE</sequence>
<keyword evidence="2" id="KW-1185">Reference proteome</keyword>
<name>A0ABD3EPT2_9STRA</name>
<accession>A0ABD3EPT2</accession>
<comment type="caution">
    <text evidence="1">The sequence shown here is derived from an EMBL/GenBank/DDBJ whole genome shotgun (WGS) entry which is preliminary data.</text>
</comment>
<reference evidence="1 2" key="1">
    <citation type="submission" date="2024-09" db="EMBL/GenBank/DDBJ databases">
        <title>Genome sequencing and assembly of Phytophthora oleae, isolate VK10A, causative agent of rot of olive drupes.</title>
        <authorList>
            <person name="Conti Taguali S."/>
            <person name="Riolo M."/>
            <person name="La Spada F."/>
            <person name="Cacciola S.O."/>
            <person name="Dionisio G."/>
        </authorList>
    </citation>
    <scope>NUCLEOTIDE SEQUENCE [LARGE SCALE GENOMIC DNA]</scope>
    <source>
        <strain evidence="1 2">VK10A</strain>
    </source>
</reference>
<protein>
    <submittedName>
        <fullName evidence="1">Uncharacterized protein</fullName>
    </submittedName>
</protein>
<proteinExistence type="predicted"/>
<organism evidence="1 2">
    <name type="scientific">Phytophthora oleae</name>
    <dbReference type="NCBI Taxonomy" id="2107226"/>
    <lineage>
        <taxon>Eukaryota</taxon>
        <taxon>Sar</taxon>
        <taxon>Stramenopiles</taxon>
        <taxon>Oomycota</taxon>
        <taxon>Peronosporomycetes</taxon>
        <taxon>Peronosporales</taxon>
        <taxon>Peronosporaceae</taxon>
        <taxon>Phytophthora</taxon>
    </lineage>
</organism>
<dbReference type="EMBL" id="JBIMZQ010000094">
    <property type="protein sequence ID" value="KAL3656191.1"/>
    <property type="molecule type" value="Genomic_DNA"/>
</dbReference>
<gene>
    <name evidence="1" type="ORF">V7S43_018978</name>
</gene>
<evidence type="ECO:0000313" key="2">
    <source>
        <dbReference type="Proteomes" id="UP001632037"/>
    </source>
</evidence>
<dbReference type="AlphaFoldDB" id="A0ABD3EPT2"/>
<dbReference type="Proteomes" id="UP001632037">
    <property type="component" value="Unassembled WGS sequence"/>
</dbReference>
<evidence type="ECO:0000313" key="1">
    <source>
        <dbReference type="EMBL" id="KAL3656191.1"/>
    </source>
</evidence>